<accession>A0A517PBV7</accession>
<dbReference type="Proteomes" id="UP000318741">
    <property type="component" value="Chromosome"/>
</dbReference>
<proteinExistence type="predicted"/>
<gene>
    <name evidence="2" type="ORF">CA12_29470</name>
</gene>
<feature type="compositionally biased region" description="Acidic residues" evidence="1">
    <location>
        <begin position="170"/>
        <end position="185"/>
    </location>
</feature>
<feature type="compositionally biased region" description="Basic and acidic residues" evidence="1">
    <location>
        <begin position="159"/>
        <end position="169"/>
    </location>
</feature>
<evidence type="ECO:0000313" key="2">
    <source>
        <dbReference type="EMBL" id="QDT16839.1"/>
    </source>
</evidence>
<dbReference type="OrthoDB" id="267525at2"/>
<feature type="compositionally biased region" description="Acidic residues" evidence="1">
    <location>
        <begin position="146"/>
        <end position="158"/>
    </location>
</feature>
<organism evidence="2 3">
    <name type="scientific">Alienimonas californiensis</name>
    <dbReference type="NCBI Taxonomy" id="2527989"/>
    <lineage>
        <taxon>Bacteria</taxon>
        <taxon>Pseudomonadati</taxon>
        <taxon>Planctomycetota</taxon>
        <taxon>Planctomycetia</taxon>
        <taxon>Planctomycetales</taxon>
        <taxon>Planctomycetaceae</taxon>
        <taxon>Alienimonas</taxon>
    </lineage>
</organism>
<keyword evidence="3" id="KW-1185">Reference proteome</keyword>
<protein>
    <submittedName>
        <fullName evidence="2">Uncharacterized protein</fullName>
    </submittedName>
</protein>
<sequence>MNQEPDTLPLGPFRFGPAEVRIAGRPTVEAFAGPLRFALWCQKGAAWWIGDLLNDGDDRFGEMFSQVCEGQISASLLQRYESVARRVPRENRRPNLSWSCHAAVARLPGAAQRRLLAKAEEHGWNSSILARRARAELARLKAAGESDSDDADDGDEDDRGPRAEPAFREDLDEVFDDDPSGDDSSGDSAASPQPATTTATAGAGE</sequence>
<evidence type="ECO:0000256" key="1">
    <source>
        <dbReference type="SAM" id="MobiDB-lite"/>
    </source>
</evidence>
<reference evidence="2 3" key="1">
    <citation type="submission" date="2019-02" db="EMBL/GenBank/DDBJ databases">
        <title>Deep-cultivation of Planctomycetes and their phenomic and genomic characterization uncovers novel biology.</title>
        <authorList>
            <person name="Wiegand S."/>
            <person name="Jogler M."/>
            <person name="Boedeker C."/>
            <person name="Pinto D."/>
            <person name="Vollmers J."/>
            <person name="Rivas-Marin E."/>
            <person name="Kohn T."/>
            <person name="Peeters S.H."/>
            <person name="Heuer A."/>
            <person name="Rast P."/>
            <person name="Oberbeckmann S."/>
            <person name="Bunk B."/>
            <person name="Jeske O."/>
            <person name="Meyerdierks A."/>
            <person name="Storesund J.E."/>
            <person name="Kallscheuer N."/>
            <person name="Luecker S."/>
            <person name="Lage O.M."/>
            <person name="Pohl T."/>
            <person name="Merkel B.J."/>
            <person name="Hornburger P."/>
            <person name="Mueller R.-W."/>
            <person name="Bruemmer F."/>
            <person name="Labrenz M."/>
            <person name="Spormann A.M."/>
            <person name="Op den Camp H."/>
            <person name="Overmann J."/>
            <person name="Amann R."/>
            <person name="Jetten M.S.M."/>
            <person name="Mascher T."/>
            <person name="Medema M.H."/>
            <person name="Devos D.P."/>
            <person name="Kaster A.-K."/>
            <person name="Ovreas L."/>
            <person name="Rohde M."/>
            <person name="Galperin M.Y."/>
            <person name="Jogler C."/>
        </authorList>
    </citation>
    <scope>NUCLEOTIDE SEQUENCE [LARGE SCALE GENOMIC DNA]</scope>
    <source>
        <strain evidence="2 3">CA12</strain>
    </source>
</reference>
<dbReference type="EMBL" id="CP036265">
    <property type="protein sequence ID" value="QDT16839.1"/>
    <property type="molecule type" value="Genomic_DNA"/>
</dbReference>
<evidence type="ECO:0000313" key="3">
    <source>
        <dbReference type="Proteomes" id="UP000318741"/>
    </source>
</evidence>
<dbReference type="RefSeq" id="WP_145359764.1">
    <property type="nucleotide sequence ID" value="NZ_CP036265.1"/>
</dbReference>
<name>A0A517PBV7_9PLAN</name>
<feature type="region of interest" description="Disordered" evidence="1">
    <location>
        <begin position="140"/>
        <end position="205"/>
    </location>
</feature>
<dbReference type="KEGG" id="acaf:CA12_29470"/>
<dbReference type="AlphaFoldDB" id="A0A517PBV7"/>
<feature type="compositionally biased region" description="Low complexity" evidence="1">
    <location>
        <begin position="186"/>
        <end position="205"/>
    </location>
</feature>